<keyword evidence="7" id="KW-0732">Signal</keyword>
<dbReference type="SMART" id="SM00906">
    <property type="entry name" value="Fungal_trans"/>
    <property type="match status" value="1"/>
</dbReference>
<evidence type="ECO:0000256" key="1">
    <source>
        <dbReference type="ARBA" id="ARBA00022723"/>
    </source>
</evidence>
<keyword evidence="6" id="KW-0539">Nucleus</keyword>
<dbReference type="GO" id="GO:0000981">
    <property type="term" value="F:DNA-binding transcription factor activity, RNA polymerase II-specific"/>
    <property type="evidence" value="ECO:0007669"/>
    <property type="project" value="InterPro"/>
</dbReference>
<dbReference type="Pfam" id="PF04082">
    <property type="entry name" value="Fungal_trans"/>
    <property type="match status" value="1"/>
</dbReference>
<feature type="chain" id="PRO_5042468117" evidence="7">
    <location>
        <begin position="19"/>
        <end position="723"/>
    </location>
</feature>
<name>A0AAI8VUV5_9PEZI</name>
<evidence type="ECO:0000256" key="2">
    <source>
        <dbReference type="ARBA" id="ARBA00022833"/>
    </source>
</evidence>
<dbReference type="PANTHER" id="PTHR31313:SF81">
    <property type="entry name" value="TY1 ENHANCER ACTIVATOR"/>
    <property type="match status" value="1"/>
</dbReference>
<evidence type="ECO:0000256" key="5">
    <source>
        <dbReference type="ARBA" id="ARBA00023163"/>
    </source>
</evidence>
<evidence type="ECO:0000256" key="3">
    <source>
        <dbReference type="ARBA" id="ARBA00023015"/>
    </source>
</evidence>
<dbReference type="GO" id="GO:0008270">
    <property type="term" value="F:zinc ion binding"/>
    <property type="evidence" value="ECO:0007669"/>
    <property type="project" value="InterPro"/>
</dbReference>
<organism evidence="9 10">
    <name type="scientific">Anthostomella pinea</name>
    <dbReference type="NCBI Taxonomy" id="933095"/>
    <lineage>
        <taxon>Eukaryota</taxon>
        <taxon>Fungi</taxon>
        <taxon>Dikarya</taxon>
        <taxon>Ascomycota</taxon>
        <taxon>Pezizomycotina</taxon>
        <taxon>Sordariomycetes</taxon>
        <taxon>Xylariomycetidae</taxon>
        <taxon>Xylariales</taxon>
        <taxon>Xylariaceae</taxon>
        <taxon>Anthostomella</taxon>
    </lineage>
</organism>
<keyword evidence="5" id="KW-0804">Transcription</keyword>
<reference evidence="9" key="1">
    <citation type="submission" date="2023-10" db="EMBL/GenBank/DDBJ databases">
        <authorList>
            <person name="Hackl T."/>
        </authorList>
    </citation>
    <scope>NUCLEOTIDE SEQUENCE</scope>
</reference>
<evidence type="ECO:0000313" key="9">
    <source>
        <dbReference type="EMBL" id="CAJ2511491.1"/>
    </source>
</evidence>
<evidence type="ECO:0000256" key="4">
    <source>
        <dbReference type="ARBA" id="ARBA00023125"/>
    </source>
</evidence>
<evidence type="ECO:0000256" key="7">
    <source>
        <dbReference type="SAM" id="SignalP"/>
    </source>
</evidence>
<protein>
    <submittedName>
        <fullName evidence="9">Uu.00g071160.m01.CDS01</fullName>
    </submittedName>
</protein>
<evidence type="ECO:0000256" key="6">
    <source>
        <dbReference type="ARBA" id="ARBA00023242"/>
    </source>
</evidence>
<dbReference type="PANTHER" id="PTHR31313">
    <property type="entry name" value="TY1 ENHANCER ACTIVATOR"/>
    <property type="match status" value="1"/>
</dbReference>
<dbReference type="EMBL" id="CAUWAG010000018">
    <property type="protein sequence ID" value="CAJ2511491.1"/>
    <property type="molecule type" value="Genomic_DNA"/>
</dbReference>
<dbReference type="GO" id="GO:0003677">
    <property type="term" value="F:DNA binding"/>
    <property type="evidence" value="ECO:0007669"/>
    <property type="project" value="UniProtKB-KW"/>
</dbReference>
<dbReference type="InterPro" id="IPR001138">
    <property type="entry name" value="Zn2Cys6_DnaBD"/>
</dbReference>
<comment type="caution">
    <text evidence="9">The sequence shown here is derived from an EMBL/GenBank/DDBJ whole genome shotgun (WGS) entry which is preliminary data.</text>
</comment>
<sequence length="723" mass="80941">MVLLVIMLLYATMVFDDGAQVRDTRKLSNVNPQVFWRFTEVSFKIMHSVQIQYRDSVDCIAVRQSALSANVILTAVFALDYPWMEANSLAVAPTTTIGDVATTACERCRRRKIKPMRKGYVQALERSVASLELFIKQLAAADGVKRDEMLAGYVPKSALNNDILLSQESRAKASPNDELVLARARDGQLKKLRTGSATQFFGGTSLFQFHTPEDGSAPSTLTGIGLSSEHIDLNLDPMAFGIFPYSPHDETCLATMADFFKNQYAYHMCLYREFFLRDYDAGAGRYYSEVLLYAICAMGALSDGDPSMSSISETFAMQAENLVYASLDRPDLTLLQALLLLGYRAIGHGSPSKGWLFCGMAFRLAHEMGLHLDPNNWNGPSEPQIDREISRRVYWAAFNADKQLSLYFGRPPALYPHESDVRNTIRIPYPEGWQSLLDTYIAKDISITAYEDGIALSGSFIYRVELLKIVHTMITDVFENRRYNAESTVLAATAQRIHVSLNRWLATLPGKLHWNQWSNGKVQPFVLHLHMLFHTAMIILHRPPRHMFTKPGIASSEDVELCYESLQAILKLLRSYSKFYKFSALPLDFVHTLSVAAGTILMKRQIQDASAEDNSASRAMDTVLGAMHAIKYTWPCIVEIQESVVQAMRAQEYRTSDTVQDPVLDFGFLSDLPSGSFQAPISADGAPGFDFNFSDAEFGILADDFLAEQMLWADQSAGYDPLI</sequence>
<gene>
    <name evidence="9" type="ORF">KHLLAP_LOCUS11959</name>
</gene>
<evidence type="ECO:0000259" key="8">
    <source>
        <dbReference type="SMART" id="SM00906"/>
    </source>
</evidence>
<dbReference type="CDD" id="cd12148">
    <property type="entry name" value="fungal_TF_MHR"/>
    <property type="match status" value="1"/>
</dbReference>
<keyword evidence="3" id="KW-0805">Transcription regulation</keyword>
<dbReference type="CDD" id="cd00067">
    <property type="entry name" value="GAL4"/>
    <property type="match status" value="1"/>
</dbReference>
<dbReference type="InterPro" id="IPR007219">
    <property type="entry name" value="XnlR_reg_dom"/>
</dbReference>
<evidence type="ECO:0000313" key="10">
    <source>
        <dbReference type="Proteomes" id="UP001295740"/>
    </source>
</evidence>
<keyword evidence="10" id="KW-1185">Reference proteome</keyword>
<dbReference type="Proteomes" id="UP001295740">
    <property type="component" value="Unassembled WGS sequence"/>
</dbReference>
<keyword evidence="1" id="KW-0479">Metal-binding</keyword>
<proteinExistence type="predicted"/>
<keyword evidence="2" id="KW-0862">Zinc</keyword>
<feature type="domain" description="Xylanolytic transcriptional activator regulatory" evidence="8">
    <location>
        <begin position="354"/>
        <end position="431"/>
    </location>
</feature>
<dbReference type="GO" id="GO:0006351">
    <property type="term" value="P:DNA-templated transcription"/>
    <property type="evidence" value="ECO:0007669"/>
    <property type="project" value="InterPro"/>
</dbReference>
<dbReference type="AlphaFoldDB" id="A0AAI8VUV5"/>
<feature type="signal peptide" evidence="7">
    <location>
        <begin position="1"/>
        <end position="18"/>
    </location>
</feature>
<keyword evidence="4" id="KW-0238">DNA-binding</keyword>
<dbReference type="InterPro" id="IPR051615">
    <property type="entry name" value="Transcr_Regulatory_Elem"/>
</dbReference>
<accession>A0AAI8VUV5</accession>